<sequence length="356" mass="39809">MNLIFALFMLLLNGVICMDPLDIDILQPLPEEGIETEEVTFYGMNYKIVIPLGQYFFRTVSYNGDLLFQEGPRACMKIVILTGDTLKYIFLNIIREDGENITERYTAFGNVCFLERVAATSTTVNNIIEIMNQQHHSLNNRGFNMPLSNIPFPPVGGPDDDQGPDDDSDDDDGPPPDLGDQPPQFPQPPGDNNDGGNDPDNGENPDQDQGLGGGFQGINQFAQNNDFNPNMQIVPPIQVVEDNIENQADLEVLEDLEEMLGIGVPNNSPFFNPNLGEYVNFGFEPDMDIGENEPGNEFLNQPLFQEDLAEILGDDEEMFDVNIIEIDNDLQVVPQPSVQQENEEDEENGFYDDFDN</sequence>
<feature type="chain" id="PRO_5004241179" evidence="2">
    <location>
        <begin position="18"/>
        <end position="356"/>
    </location>
</feature>
<dbReference type="EMBL" id="AAGK01000001">
    <property type="protein sequence ID" value="EAN34249.1"/>
    <property type="molecule type" value="Genomic_DNA"/>
</dbReference>
<protein>
    <submittedName>
        <fullName evidence="3">Uncharacterized protein</fullName>
    </submittedName>
</protein>
<dbReference type="eggNOG" id="ENOG502QXMR">
    <property type="taxonomic scope" value="Eukaryota"/>
</dbReference>
<gene>
    <name evidence="3" type="ordered locus">TP01_1011</name>
</gene>
<feature type="region of interest" description="Disordered" evidence="1">
    <location>
        <begin position="332"/>
        <end position="356"/>
    </location>
</feature>
<keyword evidence="4" id="KW-1185">Reference proteome</keyword>
<feature type="compositionally biased region" description="Low complexity" evidence="1">
    <location>
        <begin position="190"/>
        <end position="199"/>
    </location>
</feature>
<reference evidence="3 4" key="1">
    <citation type="journal article" date="2005" name="Science">
        <title>Genome sequence of Theileria parva, a bovine pathogen that transforms lymphocytes.</title>
        <authorList>
            <person name="Gardner M.J."/>
            <person name="Bishop R."/>
            <person name="Shah T."/>
            <person name="de Villiers E.P."/>
            <person name="Carlton J.M."/>
            <person name="Hall N."/>
            <person name="Ren Q."/>
            <person name="Paulsen I.T."/>
            <person name="Pain A."/>
            <person name="Berriman M."/>
            <person name="Wilson R.J.M."/>
            <person name="Sato S."/>
            <person name="Ralph S.A."/>
            <person name="Mann D.J."/>
            <person name="Xiong Z."/>
            <person name="Shallom S.J."/>
            <person name="Weidman J."/>
            <person name="Jiang L."/>
            <person name="Lynn J."/>
            <person name="Weaver B."/>
            <person name="Shoaibi A."/>
            <person name="Domingo A.R."/>
            <person name="Wasawo D."/>
            <person name="Crabtree J."/>
            <person name="Wortman J.R."/>
            <person name="Haas B."/>
            <person name="Angiuoli S.V."/>
            <person name="Creasy T.H."/>
            <person name="Lu C."/>
            <person name="Suh B."/>
            <person name="Silva J.C."/>
            <person name="Utterback T.R."/>
            <person name="Feldblyum T.V."/>
            <person name="Pertea M."/>
            <person name="Allen J."/>
            <person name="Nierman W.C."/>
            <person name="Taracha E.L.N."/>
            <person name="Salzberg S.L."/>
            <person name="White O.R."/>
            <person name="Fitzhugh H.A."/>
            <person name="Morzaria S."/>
            <person name="Venter J.C."/>
            <person name="Fraser C.M."/>
            <person name="Nene V."/>
        </authorList>
    </citation>
    <scope>NUCLEOTIDE SEQUENCE [LARGE SCALE GENOMIC DNA]</scope>
    <source>
        <strain evidence="3 4">Muguga</strain>
    </source>
</reference>
<feature type="compositionally biased region" description="Acidic residues" evidence="1">
    <location>
        <begin position="341"/>
        <end position="356"/>
    </location>
</feature>
<evidence type="ECO:0000313" key="3">
    <source>
        <dbReference type="EMBL" id="EAN34249.1"/>
    </source>
</evidence>
<dbReference type="InParanoid" id="Q4N709"/>
<feature type="compositionally biased region" description="Acidic residues" evidence="1">
    <location>
        <begin position="158"/>
        <end position="174"/>
    </location>
</feature>
<proteinExistence type="predicted"/>
<dbReference type="KEGG" id="tpv:TP01_1011"/>
<keyword evidence="2" id="KW-0732">Signal</keyword>
<dbReference type="GeneID" id="3502812"/>
<dbReference type="Proteomes" id="UP000001949">
    <property type="component" value="Unassembled WGS sequence"/>
</dbReference>
<evidence type="ECO:0000256" key="1">
    <source>
        <dbReference type="SAM" id="MobiDB-lite"/>
    </source>
</evidence>
<evidence type="ECO:0000313" key="4">
    <source>
        <dbReference type="Proteomes" id="UP000001949"/>
    </source>
</evidence>
<dbReference type="RefSeq" id="XP_766532.1">
    <property type="nucleotide sequence ID" value="XM_761439.1"/>
</dbReference>
<accession>Q4N709</accession>
<evidence type="ECO:0000256" key="2">
    <source>
        <dbReference type="SAM" id="SignalP"/>
    </source>
</evidence>
<dbReference type="VEuPathDB" id="PiroplasmaDB:TpMuguga_01g01011"/>
<feature type="compositionally biased region" description="Polar residues" evidence="1">
    <location>
        <begin position="221"/>
        <end position="230"/>
    </location>
</feature>
<dbReference type="OMA" id="AIANSWH"/>
<feature type="region of interest" description="Disordered" evidence="1">
    <location>
        <begin position="141"/>
        <end position="230"/>
    </location>
</feature>
<organism evidence="3 4">
    <name type="scientific">Theileria parva</name>
    <name type="common">East coast fever infection agent</name>
    <dbReference type="NCBI Taxonomy" id="5875"/>
    <lineage>
        <taxon>Eukaryota</taxon>
        <taxon>Sar</taxon>
        <taxon>Alveolata</taxon>
        <taxon>Apicomplexa</taxon>
        <taxon>Aconoidasida</taxon>
        <taxon>Piroplasmida</taxon>
        <taxon>Theileriidae</taxon>
        <taxon>Theileria</taxon>
    </lineage>
</organism>
<comment type="caution">
    <text evidence="3">The sequence shown here is derived from an EMBL/GenBank/DDBJ whole genome shotgun (WGS) entry which is preliminary data.</text>
</comment>
<name>Q4N709_THEPA</name>
<dbReference type="AlphaFoldDB" id="Q4N709"/>
<feature type="signal peptide" evidence="2">
    <location>
        <begin position="1"/>
        <end position="17"/>
    </location>
</feature>